<feature type="region of interest" description="Disordered" evidence="6">
    <location>
        <begin position="710"/>
        <end position="761"/>
    </location>
</feature>
<evidence type="ECO:0000256" key="1">
    <source>
        <dbReference type="ARBA" id="ARBA00005862"/>
    </source>
</evidence>
<dbReference type="InterPro" id="IPR036155">
    <property type="entry name" value="Crypto/Photolyase_N_sf"/>
</dbReference>
<dbReference type="GO" id="GO:0045892">
    <property type="term" value="P:negative regulation of DNA-templated transcription"/>
    <property type="evidence" value="ECO:0007669"/>
    <property type="project" value="TreeGrafter"/>
</dbReference>
<dbReference type="Gene3D" id="3.40.50.620">
    <property type="entry name" value="HUPs"/>
    <property type="match status" value="1"/>
</dbReference>
<dbReference type="Gene3D" id="1.10.579.10">
    <property type="entry name" value="DNA Cyclobutane Dipyrimidine Photolyase, subunit A, domain 3"/>
    <property type="match status" value="1"/>
</dbReference>
<dbReference type="Pfam" id="PF03441">
    <property type="entry name" value="FAD_binding_7"/>
    <property type="match status" value="1"/>
</dbReference>
<feature type="region of interest" description="Disordered" evidence="6">
    <location>
        <begin position="557"/>
        <end position="580"/>
    </location>
</feature>
<dbReference type="GO" id="GO:0005634">
    <property type="term" value="C:nucleus"/>
    <property type="evidence" value="ECO:0007669"/>
    <property type="project" value="TreeGrafter"/>
</dbReference>
<dbReference type="GO" id="GO:0005737">
    <property type="term" value="C:cytoplasm"/>
    <property type="evidence" value="ECO:0007669"/>
    <property type="project" value="TreeGrafter"/>
</dbReference>
<dbReference type="SUPFAM" id="SSF52425">
    <property type="entry name" value="Cryptochrome/photolyase, N-terminal domain"/>
    <property type="match status" value="1"/>
</dbReference>
<organism evidence="8 9">
    <name type="scientific">Euphydryas editha</name>
    <name type="common">Edith's checkerspot</name>
    <dbReference type="NCBI Taxonomy" id="104508"/>
    <lineage>
        <taxon>Eukaryota</taxon>
        <taxon>Metazoa</taxon>
        <taxon>Ecdysozoa</taxon>
        <taxon>Arthropoda</taxon>
        <taxon>Hexapoda</taxon>
        <taxon>Insecta</taxon>
        <taxon>Pterygota</taxon>
        <taxon>Neoptera</taxon>
        <taxon>Endopterygota</taxon>
        <taxon>Lepidoptera</taxon>
        <taxon>Glossata</taxon>
        <taxon>Ditrysia</taxon>
        <taxon>Papilionoidea</taxon>
        <taxon>Nymphalidae</taxon>
        <taxon>Nymphalinae</taxon>
        <taxon>Euphydryas</taxon>
    </lineage>
</organism>
<gene>
    <name evidence="8" type="ORF">EEDITHA_LOCUS14835</name>
</gene>
<dbReference type="SUPFAM" id="SSF48173">
    <property type="entry name" value="Cryptochrome/photolyase FAD-binding domain"/>
    <property type="match status" value="1"/>
</dbReference>
<reference evidence="8" key="1">
    <citation type="submission" date="2022-03" db="EMBL/GenBank/DDBJ databases">
        <authorList>
            <person name="Tunstrom K."/>
        </authorList>
    </citation>
    <scope>NUCLEOTIDE SEQUENCE</scope>
</reference>
<dbReference type="InterPro" id="IPR036134">
    <property type="entry name" value="Crypto/Photolyase_FAD-like_sf"/>
</dbReference>
<dbReference type="GO" id="GO:0071949">
    <property type="term" value="F:FAD binding"/>
    <property type="evidence" value="ECO:0007669"/>
    <property type="project" value="TreeGrafter"/>
</dbReference>
<feature type="binding site" evidence="4">
    <location>
        <begin position="316"/>
        <end position="323"/>
    </location>
    <ligand>
        <name>FAD</name>
        <dbReference type="ChEBI" id="CHEBI:57692"/>
    </ligand>
</feature>
<dbReference type="Pfam" id="PF00875">
    <property type="entry name" value="DNA_photolyase"/>
    <property type="match status" value="1"/>
</dbReference>
<feature type="compositionally biased region" description="Polar residues" evidence="6">
    <location>
        <begin position="741"/>
        <end position="752"/>
    </location>
</feature>
<evidence type="ECO:0000313" key="8">
    <source>
        <dbReference type="EMBL" id="CAH2099909.1"/>
    </source>
</evidence>
<evidence type="ECO:0000259" key="7">
    <source>
        <dbReference type="PROSITE" id="PS51645"/>
    </source>
</evidence>
<feature type="binding site" evidence="4">
    <location>
        <begin position="414"/>
        <end position="416"/>
    </location>
    <ligand>
        <name>FAD</name>
        <dbReference type="ChEBI" id="CHEBI:57692"/>
    </ligand>
</feature>
<dbReference type="InterPro" id="IPR002081">
    <property type="entry name" value="Cryptochrome/DNA_photolyase_1"/>
</dbReference>
<accession>A0AAU9UQM8</accession>
<feature type="compositionally biased region" description="Polar residues" evidence="6">
    <location>
        <begin position="527"/>
        <end position="540"/>
    </location>
</feature>
<evidence type="ECO:0000256" key="4">
    <source>
        <dbReference type="PIRSR" id="PIRSR602081-1"/>
    </source>
</evidence>
<comment type="similarity">
    <text evidence="1">Belongs to the DNA photolyase class-1 family.</text>
</comment>
<feature type="compositionally biased region" description="Low complexity" evidence="6">
    <location>
        <begin position="715"/>
        <end position="728"/>
    </location>
</feature>
<evidence type="ECO:0000256" key="2">
    <source>
        <dbReference type="ARBA" id="ARBA00022630"/>
    </source>
</evidence>
<proteinExistence type="inferred from homology"/>
<dbReference type="EMBL" id="CAKOGL010000022">
    <property type="protein sequence ID" value="CAH2099909.1"/>
    <property type="molecule type" value="Genomic_DNA"/>
</dbReference>
<evidence type="ECO:0000256" key="3">
    <source>
        <dbReference type="ARBA" id="ARBA00022827"/>
    </source>
</evidence>
<feature type="site" description="Electron transfer via tryptophanyl radical" evidence="5">
    <location>
        <position position="401"/>
    </location>
</feature>
<evidence type="ECO:0000313" key="9">
    <source>
        <dbReference type="Proteomes" id="UP001153954"/>
    </source>
</evidence>
<protein>
    <recommendedName>
        <fullName evidence="7">Photolyase/cryptochrome alpha/beta domain-containing protein</fullName>
    </recommendedName>
</protein>
<keyword evidence="2 4" id="KW-0285">Flavoprotein</keyword>
<dbReference type="InterPro" id="IPR006050">
    <property type="entry name" value="DNA_photolyase_N"/>
</dbReference>
<keyword evidence="3 4" id="KW-0274">FAD</keyword>
<comment type="cofactor">
    <cofactor evidence="4">
        <name>FAD</name>
        <dbReference type="ChEBI" id="CHEBI:57692"/>
    </cofactor>
    <text evidence="4">Binds 1 FAD per subunit.</text>
</comment>
<feature type="domain" description="Photolyase/cryptochrome alpha/beta" evidence="7">
    <location>
        <begin position="31"/>
        <end position="160"/>
    </location>
</feature>
<feature type="region of interest" description="Disordered" evidence="6">
    <location>
        <begin position="527"/>
        <end position="546"/>
    </location>
</feature>
<name>A0AAU9UQM8_EUPED</name>
<dbReference type="PANTHER" id="PTHR11455:SF30">
    <property type="entry name" value="CRYPTOCHROME-1"/>
    <property type="match status" value="1"/>
</dbReference>
<dbReference type="Proteomes" id="UP001153954">
    <property type="component" value="Unassembled WGS sequence"/>
</dbReference>
<dbReference type="GO" id="GO:0032922">
    <property type="term" value="P:circadian regulation of gene expression"/>
    <property type="evidence" value="ECO:0007669"/>
    <property type="project" value="TreeGrafter"/>
</dbReference>
<evidence type="ECO:0000256" key="5">
    <source>
        <dbReference type="PIRSR" id="PIRSR602081-2"/>
    </source>
</evidence>
<dbReference type="FunFam" id="1.10.579.10:FF:000001">
    <property type="entry name" value="Cryptochrome 1"/>
    <property type="match status" value="1"/>
</dbReference>
<comment type="caution">
    <text evidence="8">The sequence shown here is derived from an EMBL/GenBank/DDBJ whole genome shotgun (WGS) entry which is preliminary data.</text>
</comment>
<feature type="site" description="Electron transfer via tryptophanyl radical" evidence="5">
    <location>
        <position position="424"/>
    </location>
</feature>
<feature type="compositionally biased region" description="Low complexity" evidence="6">
    <location>
        <begin position="560"/>
        <end position="574"/>
    </location>
</feature>
<dbReference type="PANTHER" id="PTHR11455">
    <property type="entry name" value="CRYPTOCHROME"/>
    <property type="match status" value="1"/>
</dbReference>
<dbReference type="GO" id="GO:0003677">
    <property type="term" value="F:DNA binding"/>
    <property type="evidence" value="ECO:0007669"/>
    <property type="project" value="TreeGrafter"/>
</dbReference>
<dbReference type="InterPro" id="IPR005101">
    <property type="entry name" value="Cryptochr/Photolyase_FAD-bd"/>
</dbReference>
<dbReference type="Gene3D" id="1.25.40.80">
    <property type="match status" value="1"/>
</dbReference>
<feature type="site" description="Electron transfer via tryptophanyl radical" evidence="5">
    <location>
        <position position="347"/>
    </location>
</feature>
<evidence type="ECO:0000256" key="6">
    <source>
        <dbReference type="SAM" id="MobiDB-lite"/>
    </source>
</evidence>
<dbReference type="PROSITE" id="PS51645">
    <property type="entry name" value="PHR_CRY_ALPHA_BETA"/>
    <property type="match status" value="1"/>
</dbReference>
<sequence>MSTAAETLPASSTRTPVATLGATLPVRPPGKHTVHWFRKGLRLHDNPALREALTDATTFRCVFIIDPWFASSSNVGINKWRFLLQCLEDLDSNLKKLNSRLFVVRGQPADALPKLFREWGTTALTFEEDPEPYGRVRDHNIMTKCREVGITVTSRVSHTLYKLDNIIERNGGKAPLTYHQFQALIASMPPPPPAEAAVSNQTLNGAVTPLTDDHDDRFGVPTLEELGFETEGLKPPVWIGGENEALLRLERHLERKAWVASFGRPKMTPQSLLASQTGLSPYLRFGCLSTRLFYYQLTELYKRIKRVRPPLSLHGQILWREFFYCAATRNPNFDRMEGNPICVQIPWEKNQDALAKWANGQTGFPWIDAIMIQLREEGWIHHLARHAVACFLTRGDLWISWEEGMKVFDELLLDADWSVNAGMWMWLSCSSFFQQFFHCYCPVRFGRKTDPNGDFIRKYIPVLKNLPTRYIHEPWVAPEAVQQAANCVVGRDYPLPIVDHTKASQINIERIKQVYAQLAKYKPQQGPSISQVLQRPTVMQSSPSPTSIITNINQSNYLCSQTPDPTPQSSPSTQYKEDDIFLRPTKNNIRSTGIVNKNISFKQVVIVQQEKNSRVQQANAENNYDMNGVNGDTTKPFKINAMQNSEKTGNYDFKNLVINNGIQKLGTDQLVYLNQQTNKNELYNQDVKIDEYSTSKPKYFFTDNGVIPHNESDQNFTSNYGNNYNSNERNTHVKSEDSQNENKMNINSPSPSDSRRTDENK</sequence>
<dbReference type="GO" id="GO:0043153">
    <property type="term" value="P:entrainment of circadian clock by photoperiod"/>
    <property type="evidence" value="ECO:0007669"/>
    <property type="project" value="TreeGrafter"/>
</dbReference>
<dbReference type="InterPro" id="IPR014729">
    <property type="entry name" value="Rossmann-like_a/b/a_fold"/>
</dbReference>
<keyword evidence="9" id="KW-1185">Reference proteome</keyword>
<dbReference type="AlphaFoldDB" id="A0AAU9UQM8"/>